<accession>G8XG45</accession>
<evidence type="ECO:0000313" key="1">
    <source>
        <dbReference type="EMBL" id="AEW99575.1"/>
    </source>
</evidence>
<evidence type="ECO:0000313" key="2">
    <source>
        <dbReference type="Proteomes" id="UP000007842"/>
    </source>
</evidence>
<dbReference type="InterPro" id="IPR036271">
    <property type="entry name" value="Tet_transcr_reg_TetR-rel_C_sf"/>
</dbReference>
<dbReference type="AlphaFoldDB" id="G8XG45"/>
<geneLocation type="plasmid" evidence="1 2">
    <name>pSCATT</name>
</geneLocation>
<sequence>MPRLPPERAVARGELAADLDLTAETDQLMGSVYYSTATG</sequence>
<dbReference type="KEGG" id="scy:SCATT_p13820"/>
<dbReference type="SUPFAM" id="SSF48498">
    <property type="entry name" value="Tetracyclin repressor-like, C-terminal domain"/>
    <property type="match status" value="1"/>
</dbReference>
<name>G8XG45_STREN</name>
<dbReference type="HOGENOM" id="CLU_3317511_0_0_11"/>
<gene>
    <name evidence="1" type="ordered locus">SCATT_p13820</name>
</gene>
<organism evidence="1 2">
    <name type="scientific">Streptantibioticus cattleyicolor (strain ATCC 35852 / DSM 46488 / JCM 4925 / NBRC 14057 / NRRL 8057)</name>
    <name type="common">Streptomyces cattleya</name>
    <dbReference type="NCBI Taxonomy" id="1003195"/>
    <lineage>
        <taxon>Bacteria</taxon>
        <taxon>Bacillati</taxon>
        <taxon>Actinomycetota</taxon>
        <taxon>Actinomycetes</taxon>
        <taxon>Kitasatosporales</taxon>
        <taxon>Streptomycetaceae</taxon>
        <taxon>Streptantibioticus</taxon>
    </lineage>
</organism>
<proteinExistence type="predicted"/>
<dbReference type="EMBL" id="CP003229">
    <property type="protein sequence ID" value="AEW99575.1"/>
    <property type="molecule type" value="Genomic_DNA"/>
</dbReference>
<dbReference type="Proteomes" id="UP000007842">
    <property type="component" value="Plasmid pSCATT"/>
</dbReference>
<dbReference type="Gene3D" id="1.10.357.10">
    <property type="entry name" value="Tetracycline Repressor, domain 2"/>
    <property type="match status" value="1"/>
</dbReference>
<keyword evidence="1" id="KW-0614">Plasmid</keyword>
<keyword evidence="2" id="KW-1185">Reference proteome</keyword>
<reference evidence="2" key="1">
    <citation type="submission" date="2011-12" db="EMBL/GenBank/DDBJ databases">
        <title>Complete genome sequence of Streptomyces cattleya strain DSM 46488.</title>
        <authorList>
            <person name="Ou H.-Y."/>
            <person name="Li P."/>
            <person name="Zhao C."/>
            <person name="O'Hagan D."/>
            <person name="Deng Z."/>
        </authorList>
    </citation>
    <scope>NUCLEOTIDE SEQUENCE [LARGE SCALE GENOMIC DNA]</scope>
    <source>
        <strain evidence="2">ATCC 35852 / DSM 46488 / JCM 4925 / NBRC 14057 / NRRL 8057</strain>
        <plasmid evidence="2">Plasmid pSCATT</plasmid>
    </source>
</reference>
<protein>
    <submittedName>
        <fullName evidence="1">Uncharacterized protein</fullName>
    </submittedName>
</protein>